<dbReference type="AlphaFoldDB" id="A0A448WC67"/>
<proteinExistence type="predicted"/>
<evidence type="ECO:0000313" key="1">
    <source>
        <dbReference type="EMBL" id="VEL08195.1"/>
    </source>
</evidence>
<name>A0A448WC67_9PLAT</name>
<evidence type="ECO:0000313" key="2">
    <source>
        <dbReference type="Proteomes" id="UP000784294"/>
    </source>
</evidence>
<gene>
    <name evidence="1" type="ORF">PXEA_LOCUS1635</name>
</gene>
<comment type="caution">
    <text evidence="1">The sequence shown here is derived from an EMBL/GenBank/DDBJ whole genome shotgun (WGS) entry which is preliminary data.</text>
</comment>
<dbReference type="GO" id="GO:0007165">
    <property type="term" value="P:signal transduction"/>
    <property type="evidence" value="ECO:0007669"/>
    <property type="project" value="TreeGrafter"/>
</dbReference>
<dbReference type="InterPro" id="IPR052612">
    <property type="entry name" value="ANP_Clearance_Receptor"/>
</dbReference>
<dbReference type="PANTHER" id="PTHR44755">
    <property type="entry name" value="NATRIURETIC PEPTIDE RECEPTOR 3-RELATED"/>
    <property type="match status" value="1"/>
</dbReference>
<sequence>MTERTLGKYDVCIGDLGKEEKSFSDVEFRQEFARIMNRTRAVNERRALRANNTPNAGALHGREVSLGVPILAKGNSSLSLMLPALDMALEHLLHTIPALNGVFFKALPIEMVQSMGCDDLSVSEQLENGNVDALIGPVEEYVLASTARYSASIYNIALFTPSGLGSAFERPEYSSLMTRTLLSYASLKWIYRLIFDRFNWKAGQATPIVLFTYPSSLSIVRQQCVSLRDALKESQYRLYEHTAPDPFHLFTIKPLRARGKRWQLPILVTWFSPFPHTD</sequence>
<dbReference type="GO" id="GO:0038023">
    <property type="term" value="F:signaling receptor activity"/>
    <property type="evidence" value="ECO:0007669"/>
    <property type="project" value="TreeGrafter"/>
</dbReference>
<dbReference type="Proteomes" id="UP000784294">
    <property type="component" value="Unassembled WGS sequence"/>
</dbReference>
<keyword evidence="2" id="KW-1185">Reference proteome</keyword>
<dbReference type="GO" id="GO:0017046">
    <property type="term" value="F:peptide hormone binding"/>
    <property type="evidence" value="ECO:0007669"/>
    <property type="project" value="TreeGrafter"/>
</dbReference>
<dbReference type="Gene3D" id="3.40.50.2300">
    <property type="match status" value="1"/>
</dbReference>
<dbReference type="SUPFAM" id="SSF53822">
    <property type="entry name" value="Periplasmic binding protein-like I"/>
    <property type="match status" value="1"/>
</dbReference>
<dbReference type="OrthoDB" id="6247219at2759"/>
<dbReference type="PANTHER" id="PTHR44755:SF8">
    <property type="entry name" value="RECEPTOR LIGAND BINDING REGION DOMAIN-CONTAINING PROTEIN"/>
    <property type="match status" value="1"/>
</dbReference>
<protein>
    <recommendedName>
        <fullName evidence="3">Receptor ligand binding region domain-containing protein</fullName>
    </recommendedName>
</protein>
<reference evidence="1" key="1">
    <citation type="submission" date="2018-11" db="EMBL/GenBank/DDBJ databases">
        <authorList>
            <consortium name="Pathogen Informatics"/>
        </authorList>
    </citation>
    <scope>NUCLEOTIDE SEQUENCE</scope>
</reference>
<dbReference type="InterPro" id="IPR028082">
    <property type="entry name" value="Peripla_BP_I"/>
</dbReference>
<organism evidence="1 2">
    <name type="scientific">Protopolystoma xenopodis</name>
    <dbReference type="NCBI Taxonomy" id="117903"/>
    <lineage>
        <taxon>Eukaryota</taxon>
        <taxon>Metazoa</taxon>
        <taxon>Spiralia</taxon>
        <taxon>Lophotrochozoa</taxon>
        <taxon>Platyhelminthes</taxon>
        <taxon>Monogenea</taxon>
        <taxon>Polyopisthocotylea</taxon>
        <taxon>Polystomatidea</taxon>
        <taxon>Polystomatidae</taxon>
        <taxon>Protopolystoma</taxon>
    </lineage>
</organism>
<evidence type="ECO:0008006" key="3">
    <source>
        <dbReference type="Google" id="ProtNLM"/>
    </source>
</evidence>
<dbReference type="EMBL" id="CAAALY010003363">
    <property type="protein sequence ID" value="VEL08195.1"/>
    <property type="molecule type" value="Genomic_DNA"/>
</dbReference>
<accession>A0A448WC67</accession>